<keyword evidence="2" id="KW-1133">Transmembrane helix</keyword>
<dbReference type="AlphaFoldDB" id="A0A1M5G5K2"/>
<protein>
    <submittedName>
        <fullName evidence="3">Repeat domain-containing protein</fullName>
    </submittedName>
</protein>
<accession>A0A1M5G5K2</accession>
<feature type="transmembrane region" description="Helical" evidence="2">
    <location>
        <begin position="9"/>
        <end position="27"/>
    </location>
</feature>
<dbReference type="Gene3D" id="2.130.10.130">
    <property type="entry name" value="Integrin alpha, N-terminal"/>
    <property type="match status" value="1"/>
</dbReference>
<reference evidence="3 4" key="1">
    <citation type="submission" date="2016-11" db="EMBL/GenBank/DDBJ databases">
        <authorList>
            <person name="Jaros S."/>
            <person name="Januszkiewicz K."/>
            <person name="Wedrychowicz H."/>
        </authorList>
    </citation>
    <scope>NUCLEOTIDE SEQUENCE [LARGE SCALE GENOMIC DNA]</scope>
    <source>
        <strain evidence="3 4">DSM 21986</strain>
    </source>
</reference>
<evidence type="ECO:0000313" key="4">
    <source>
        <dbReference type="Proteomes" id="UP000184041"/>
    </source>
</evidence>
<dbReference type="SUPFAM" id="SSF69318">
    <property type="entry name" value="Integrin alpha N-terminal domain"/>
    <property type="match status" value="1"/>
</dbReference>
<name>A0A1M5G5K2_9BACT</name>
<evidence type="ECO:0000256" key="1">
    <source>
        <dbReference type="ARBA" id="ARBA00022729"/>
    </source>
</evidence>
<dbReference type="OrthoDB" id="1391917at2"/>
<proteinExistence type="predicted"/>
<keyword evidence="1" id="KW-0732">Signal</keyword>
<evidence type="ECO:0000256" key="2">
    <source>
        <dbReference type="SAM" id="Phobius"/>
    </source>
</evidence>
<dbReference type="PANTHER" id="PTHR44103:SF1">
    <property type="entry name" value="PROPROTEIN CONVERTASE P"/>
    <property type="match status" value="1"/>
</dbReference>
<keyword evidence="2" id="KW-0812">Transmembrane</keyword>
<sequence length="536" mass="60961">MNIPTGSRYLFFIIVGISITALFIYLSDNAHIAKVEQNFPGNATTFDEGKRLSQKYCSGCHLYPKPSLLPKQTWTSSVLPAMGPLLGIFKHKFDTYPTETDPNLPRDYYPSEPQISSTEWQKILDYYKKAAPGEFNKREKKQEILDDKFLFKARFPELRTKNTPKLTAVRFDTRNQLIYAADANLKKFLTFNNDLELIHMFASPAPISDIRIRNTENDVWGKQELLLTFIGRLLPTDAPAGSVKSILYNSLGTELISDSLLLNNLTRPVESKWTDLNQDGLDDLLISEFGHRTGKLFWVENIGKTFAAQKNVLLDTPGCIQTDIKDINKNGLQDIIALCTQTDQAIYLFENQGKGNFLKTTLLQFQITAGSSSFEIHDFNSDGHPDILYTSGDNADYSTIFKPYHGVYIFLNDGNNNFTEEWFYPLHGAYNAQAHDFNNDGRLDIAVIAFYADYENHPEEGFVFFKNEGNLKFTPYHHPKASAGRWITMDIADWNDDGNKDILLGNFSEGSFNTPDSLQAEWQAGPYFLLLENRQE</sequence>
<organism evidence="3 4">
    <name type="scientific">Fodinibius roseus</name>
    <dbReference type="NCBI Taxonomy" id="1194090"/>
    <lineage>
        <taxon>Bacteria</taxon>
        <taxon>Pseudomonadati</taxon>
        <taxon>Balneolota</taxon>
        <taxon>Balneolia</taxon>
        <taxon>Balneolales</taxon>
        <taxon>Balneolaceae</taxon>
        <taxon>Fodinibius</taxon>
    </lineage>
</organism>
<dbReference type="Proteomes" id="UP000184041">
    <property type="component" value="Unassembled WGS sequence"/>
</dbReference>
<keyword evidence="4" id="KW-1185">Reference proteome</keyword>
<dbReference type="InterPro" id="IPR013517">
    <property type="entry name" value="FG-GAP"/>
</dbReference>
<dbReference type="EMBL" id="FQUS01000016">
    <property type="protein sequence ID" value="SHF99110.1"/>
    <property type="molecule type" value="Genomic_DNA"/>
</dbReference>
<dbReference type="Pfam" id="PF13517">
    <property type="entry name" value="FG-GAP_3"/>
    <property type="match status" value="2"/>
</dbReference>
<evidence type="ECO:0000313" key="3">
    <source>
        <dbReference type="EMBL" id="SHF99110.1"/>
    </source>
</evidence>
<gene>
    <name evidence="3" type="ORF">SAMN05443144_11694</name>
</gene>
<keyword evidence="2" id="KW-0472">Membrane</keyword>
<dbReference type="PANTHER" id="PTHR44103">
    <property type="entry name" value="PROPROTEIN CONVERTASE P"/>
    <property type="match status" value="1"/>
</dbReference>
<dbReference type="STRING" id="1194090.SAMN05443144_11694"/>
<dbReference type="InterPro" id="IPR028994">
    <property type="entry name" value="Integrin_alpha_N"/>
</dbReference>